<gene>
    <name evidence="2" type="ORF">ACFPBZ_08030</name>
</gene>
<name>A0ABV9YH44_9PSEU</name>
<reference evidence="3" key="1">
    <citation type="journal article" date="2019" name="Int. J. Syst. Evol. Microbiol.">
        <title>The Global Catalogue of Microorganisms (GCM) 10K type strain sequencing project: providing services to taxonomists for standard genome sequencing and annotation.</title>
        <authorList>
            <consortium name="The Broad Institute Genomics Platform"/>
            <consortium name="The Broad Institute Genome Sequencing Center for Infectious Disease"/>
            <person name="Wu L."/>
            <person name="Ma J."/>
        </authorList>
    </citation>
    <scope>NUCLEOTIDE SEQUENCE [LARGE SCALE GENOMIC DNA]</scope>
    <source>
        <strain evidence="3">CGMCC 4.7093</strain>
    </source>
</reference>
<organism evidence="2 3">
    <name type="scientific">Actinomycetospora atypica</name>
    <dbReference type="NCBI Taxonomy" id="1290095"/>
    <lineage>
        <taxon>Bacteria</taxon>
        <taxon>Bacillati</taxon>
        <taxon>Actinomycetota</taxon>
        <taxon>Actinomycetes</taxon>
        <taxon>Pseudonocardiales</taxon>
        <taxon>Pseudonocardiaceae</taxon>
        <taxon>Actinomycetospora</taxon>
    </lineage>
</organism>
<dbReference type="EMBL" id="JBHSIV010000006">
    <property type="protein sequence ID" value="MFC5062150.1"/>
    <property type="molecule type" value="Genomic_DNA"/>
</dbReference>
<feature type="transmembrane region" description="Helical" evidence="1">
    <location>
        <begin position="12"/>
        <end position="32"/>
    </location>
</feature>
<proteinExistence type="predicted"/>
<dbReference type="RefSeq" id="WP_378035496.1">
    <property type="nucleotide sequence ID" value="NZ_JBHSIV010000006.1"/>
</dbReference>
<accession>A0ABV9YH44</accession>
<sequence>MTAPRSDRTGGIGPFAVGTLVLAVVVLALTGLTRACSVSAPGTIDRGSVQRVDVASAGSDAARTLSFPVRAPAMPADWIPQSTDTRSVSGGRAFRLGWITPDDGFARLVQSDASAEGLVASEDAAPAAGPPVSAGGLTWATYRGVRGEAVWVTDVGGVRWLVTGNATPARFVQLASTALQSPVVPRT</sequence>
<keyword evidence="1" id="KW-0472">Membrane</keyword>
<evidence type="ECO:0000256" key="1">
    <source>
        <dbReference type="SAM" id="Phobius"/>
    </source>
</evidence>
<dbReference type="Pfam" id="PF14030">
    <property type="entry name" value="DUF4245"/>
    <property type="match status" value="1"/>
</dbReference>
<evidence type="ECO:0000313" key="3">
    <source>
        <dbReference type="Proteomes" id="UP001595947"/>
    </source>
</evidence>
<keyword evidence="1" id="KW-1133">Transmembrane helix</keyword>
<protein>
    <submittedName>
        <fullName evidence="2">DUF4245 domain-containing protein</fullName>
    </submittedName>
</protein>
<dbReference type="InterPro" id="IPR025339">
    <property type="entry name" value="DUF4245"/>
</dbReference>
<keyword evidence="1" id="KW-0812">Transmembrane</keyword>
<dbReference type="Proteomes" id="UP001595947">
    <property type="component" value="Unassembled WGS sequence"/>
</dbReference>
<keyword evidence="3" id="KW-1185">Reference proteome</keyword>
<comment type="caution">
    <text evidence="2">The sequence shown here is derived from an EMBL/GenBank/DDBJ whole genome shotgun (WGS) entry which is preliminary data.</text>
</comment>
<evidence type="ECO:0000313" key="2">
    <source>
        <dbReference type="EMBL" id="MFC5062150.1"/>
    </source>
</evidence>